<evidence type="ECO:0000256" key="1">
    <source>
        <dbReference type="SAM" id="MobiDB-lite"/>
    </source>
</evidence>
<dbReference type="RefSeq" id="WP_245678234.1">
    <property type="nucleotide sequence ID" value="NZ_CP012159.1"/>
</dbReference>
<dbReference type="PATRIC" id="fig|52.7.peg.404"/>
<keyword evidence="3" id="KW-1185">Reference proteome</keyword>
<organism evidence="2 3">
    <name type="scientific">Chondromyces crocatus</name>
    <dbReference type="NCBI Taxonomy" id="52"/>
    <lineage>
        <taxon>Bacteria</taxon>
        <taxon>Pseudomonadati</taxon>
        <taxon>Myxococcota</taxon>
        <taxon>Polyangia</taxon>
        <taxon>Polyangiales</taxon>
        <taxon>Polyangiaceae</taxon>
        <taxon>Chondromyces</taxon>
    </lineage>
</organism>
<protein>
    <submittedName>
        <fullName evidence="2">Uncharacterized protein</fullName>
    </submittedName>
</protein>
<evidence type="ECO:0000313" key="2">
    <source>
        <dbReference type="EMBL" id="AKT36264.1"/>
    </source>
</evidence>
<name>A0A0K1E5Y9_CHOCO</name>
<dbReference type="Proteomes" id="UP000067626">
    <property type="component" value="Chromosome"/>
</dbReference>
<dbReference type="AlphaFoldDB" id="A0A0K1E5Y9"/>
<proteinExistence type="predicted"/>
<dbReference type="EMBL" id="CP012159">
    <property type="protein sequence ID" value="AKT36264.1"/>
    <property type="molecule type" value="Genomic_DNA"/>
</dbReference>
<gene>
    <name evidence="2" type="ORF">CMC5_003780</name>
</gene>
<accession>A0A0K1E5Y9</accession>
<evidence type="ECO:0000313" key="3">
    <source>
        <dbReference type="Proteomes" id="UP000067626"/>
    </source>
</evidence>
<feature type="region of interest" description="Disordered" evidence="1">
    <location>
        <begin position="77"/>
        <end position="178"/>
    </location>
</feature>
<feature type="region of interest" description="Disordered" evidence="1">
    <location>
        <begin position="1"/>
        <end position="23"/>
    </location>
</feature>
<feature type="compositionally biased region" description="Gly residues" evidence="1">
    <location>
        <begin position="82"/>
        <end position="91"/>
    </location>
</feature>
<dbReference type="STRING" id="52.CMC5_003780"/>
<dbReference type="KEGG" id="ccro:CMC5_003780"/>
<sequence length="178" mass="19270">MSTRDDRDDRDEREDPKDDLKQGLGLLWRAARSTANGLRKDLDRTQVGRALDDAGRELVRAASNVVGRLGDELKKRQAPGEAGFGGFGGFGGEERDSGETLDPAHPPDGGAPLWERQRPADGAAWDAEARDAEARDAEARAGETRAGETRAGEARTGEGGMRFAVEDDEASRRDEPNR</sequence>
<feature type="compositionally biased region" description="Basic and acidic residues" evidence="1">
    <location>
        <begin position="127"/>
        <end position="156"/>
    </location>
</feature>
<reference evidence="2 3" key="1">
    <citation type="submission" date="2015-07" db="EMBL/GenBank/DDBJ databases">
        <title>Genome analysis of myxobacterium Chondromyces crocatus Cm c5 reveals a high potential for natural compound synthesis and the genetic basis for the loss of fruiting body formation.</title>
        <authorList>
            <person name="Zaburannyi N."/>
            <person name="Bunk B."/>
            <person name="Maier J."/>
            <person name="Overmann J."/>
            <person name="Mueller R."/>
        </authorList>
    </citation>
    <scope>NUCLEOTIDE SEQUENCE [LARGE SCALE GENOMIC DNA]</scope>
    <source>
        <strain evidence="2 3">Cm c5</strain>
    </source>
</reference>